<evidence type="ECO:0000313" key="7">
    <source>
        <dbReference type="Proteomes" id="UP000000493"/>
    </source>
</evidence>
<dbReference type="GO" id="GO:0005737">
    <property type="term" value="C:cytoplasm"/>
    <property type="evidence" value="ECO:0007669"/>
    <property type="project" value="TreeGrafter"/>
</dbReference>
<dbReference type="Gene3D" id="2.120.10.10">
    <property type="match status" value="1"/>
</dbReference>
<reference evidence="7" key="1">
    <citation type="submission" date="2011-06" db="EMBL/GenBank/DDBJ databases">
        <title>The complete genome of chromosome of Runella slithyformis DSM 19594.</title>
        <authorList>
            <consortium name="US DOE Joint Genome Institute (JGI-PGF)"/>
            <person name="Lucas S."/>
            <person name="Han J."/>
            <person name="Lapidus A."/>
            <person name="Bruce D."/>
            <person name="Goodwin L."/>
            <person name="Pitluck S."/>
            <person name="Peters L."/>
            <person name="Kyrpides N."/>
            <person name="Mavromatis K."/>
            <person name="Ivanova N."/>
            <person name="Ovchinnikova G."/>
            <person name="Zhang X."/>
            <person name="Misra M."/>
            <person name="Detter J.C."/>
            <person name="Tapia R."/>
            <person name="Han C."/>
            <person name="Land M."/>
            <person name="Hauser L."/>
            <person name="Markowitz V."/>
            <person name="Cheng J.-F."/>
            <person name="Hugenholtz P."/>
            <person name="Woyke T."/>
            <person name="Wu D."/>
            <person name="Tindall B."/>
            <person name="Faehrich R."/>
            <person name="Brambilla E."/>
            <person name="Klenk H.-P."/>
            <person name="Eisen J.A."/>
        </authorList>
    </citation>
    <scope>NUCLEOTIDE SEQUENCE [LARGE SCALE GENOMIC DNA]</scope>
    <source>
        <strain evidence="7">ATCC 29530 / DSM 19594 / LMG 11500 / NCIMB 11436 / LSU 4</strain>
    </source>
</reference>
<evidence type="ECO:0000313" key="6">
    <source>
        <dbReference type="EMBL" id="AEI46614.1"/>
    </source>
</evidence>
<keyword evidence="7" id="KW-1185">Reference proteome</keyword>
<dbReference type="InterPro" id="IPR036278">
    <property type="entry name" value="Sialidase_sf"/>
</dbReference>
<keyword evidence="4" id="KW-0812">Transmembrane</keyword>
<name>A0A7U4E3V1_RUNSL</name>
<comment type="catalytic activity">
    <reaction evidence="1">
        <text>Hydrolysis of alpha-(2-&gt;3)-, alpha-(2-&gt;6)-, alpha-(2-&gt;8)- glycosidic linkages of terminal sialic acid residues in oligosaccharides, glycoproteins, glycolipids, colominic acid and synthetic substrates.</text>
        <dbReference type="EC" id="3.2.1.18"/>
    </reaction>
</comment>
<organism evidence="6 7">
    <name type="scientific">Runella slithyformis (strain ATCC 29530 / DSM 19594 / LMG 11500 / NCIMB 11436 / LSU 4)</name>
    <dbReference type="NCBI Taxonomy" id="761193"/>
    <lineage>
        <taxon>Bacteria</taxon>
        <taxon>Pseudomonadati</taxon>
        <taxon>Bacteroidota</taxon>
        <taxon>Cytophagia</taxon>
        <taxon>Cytophagales</taxon>
        <taxon>Spirosomataceae</taxon>
        <taxon>Runella</taxon>
    </lineage>
</organism>
<dbReference type="InterPro" id="IPR011040">
    <property type="entry name" value="Sialidase"/>
</dbReference>
<gene>
    <name evidence="6" type="ordered locus">Runsl_0157</name>
</gene>
<evidence type="ECO:0000256" key="2">
    <source>
        <dbReference type="ARBA" id="ARBA00009348"/>
    </source>
</evidence>
<dbReference type="GO" id="GO:0004308">
    <property type="term" value="F:exo-alpha-sialidase activity"/>
    <property type="evidence" value="ECO:0007669"/>
    <property type="project" value="UniProtKB-EC"/>
</dbReference>
<dbReference type="Pfam" id="PF13088">
    <property type="entry name" value="BNR_2"/>
    <property type="match status" value="1"/>
</dbReference>
<reference evidence="6 7" key="2">
    <citation type="journal article" date="2012" name="Stand. Genomic Sci.">
        <title>Complete genome sequence of the aquatic bacterium Runella slithyformis type strain (LSU 4(T)).</title>
        <authorList>
            <person name="Copeland A."/>
            <person name="Zhang X."/>
            <person name="Misra M."/>
            <person name="Lapidus A."/>
            <person name="Nolan M."/>
            <person name="Lucas S."/>
            <person name="Deshpande S."/>
            <person name="Cheng J.F."/>
            <person name="Tapia R."/>
            <person name="Goodwin L.A."/>
            <person name="Pitluck S."/>
            <person name="Liolios K."/>
            <person name="Pagani I."/>
            <person name="Ivanova N."/>
            <person name="Mikhailova N."/>
            <person name="Pati A."/>
            <person name="Chen A."/>
            <person name="Palaniappan K."/>
            <person name="Land M."/>
            <person name="Hauser L."/>
            <person name="Pan C."/>
            <person name="Jeffries C.D."/>
            <person name="Detter J.C."/>
            <person name="Brambilla E.M."/>
            <person name="Rohde M."/>
            <person name="Djao O.D."/>
            <person name="Goker M."/>
            <person name="Sikorski J."/>
            <person name="Tindall B.J."/>
            <person name="Woyke T."/>
            <person name="Bristow J."/>
            <person name="Eisen J.A."/>
            <person name="Markowitz V."/>
            <person name="Hugenholtz P."/>
            <person name="Kyrpides N.C."/>
            <person name="Klenk H.P."/>
            <person name="Mavromatis K."/>
        </authorList>
    </citation>
    <scope>NUCLEOTIDE SEQUENCE [LARGE SCALE GENOMIC DNA]</scope>
    <source>
        <strain evidence="7">ATCC 29530 / DSM 19594 / LMG 11500 / NCIMB 11436 / LSU 4</strain>
    </source>
</reference>
<dbReference type="KEGG" id="rsi:Runsl_0157"/>
<accession>A0A7U4E3V1</accession>
<dbReference type="CDD" id="cd15482">
    <property type="entry name" value="Sialidase_non-viral"/>
    <property type="match status" value="1"/>
</dbReference>
<proteinExistence type="inferred from homology"/>
<dbReference type="GO" id="GO:0009313">
    <property type="term" value="P:oligosaccharide catabolic process"/>
    <property type="evidence" value="ECO:0007669"/>
    <property type="project" value="TreeGrafter"/>
</dbReference>
<feature type="transmembrane region" description="Helical" evidence="4">
    <location>
        <begin position="12"/>
        <end position="35"/>
    </location>
</feature>
<keyword evidence="4" id="KW-1133">Transmembrane helix</keyword>
<dbReference type="SUPFAM" id="SSF50939">
    <property type="entry name" value="Sialidases"/>
    <property type="match status" value="1"/>
</dbReference>
<dbReference type="EC" id="3.2.1.18" evidence="3"/>
<evidence type="ECO:0000256" key="1">
    <source>
        <dbReference type="ARBA" id="ARBA00000427"/>
    </source>
</evidence>
<sequence>MSKGHKEGGTTLVLFGKIVSGLPPLAVLFIHYVLLNKKVIVSLSTVQLPAKMHLRLFLLLLIPTLTIAQTSADLHSPKETVVFQNGQNGYKCYRIPAIVKAPNGDLLAFAEARRNNCGDFGDVEIVMKRSTDNGASWGKLQVVADNSNDQAGNPAPVFDLTDKRFSKGRLFLFYNTGIAHEQEVREGKAIREVWYKTCTDNGQTWSAPVNITTQVSKPNKPDVNPAYTFKEDWRSYANTPGHGLQLQKGKYRGRIFIAANHSAGPPQKQSRDYVAHAFYSDDHGKTFKLSPNVAYAGSNEAIAAETSDGSLLFNCRNQSGDAKYRIQAFTKNAGETWDEVKVMTDLPDPICQGSIIDFQPKKGKKVLIFSNNNSQTQRDKLTVRVSYDNGRSWSAGKEIYGAAKSYEDPSAYSDLVVQQDNSLGVLYEKNDYTQIVYAQFSYDWLVQ</sequence>
<dbReference type="EMBL" id="CP002859">
    <property type="protein sequence ID" value="AEI46614.1"/>
    <property type="molecule type" value="Genomic_DNA"/>
</dbReference>
<evidence type="ECO:0000256" key="3">
    <source>
        <dbReference type="ARBA" id="ARBA00012733"/>
    </source>
</evidence>
<dbReference type="Proteomes" id="UP000000493">
    <property type="component" value="Chromosome"/>
</dbReference>
<evidence type="ECO:0000259" key="5">
    <source>
        <dbReference type="Pfam" id="PF13088"/>
    </source>
</evidence>
<feature type="domain" description="Sialidase" evidence="5">
    <location>
        <begin position="104"/>
        <end position="423"/>
    </location>
</feature>
<protein>
    <recommendedName>
        <fullName evidence="3">exo-alpha-sialidase</fullName>
        <ecNumber evidence="3">3.2.1.18</ecNumber>
    </recommendedName>
</protein>
<dbReference type="InterPro" id="IPR026856">
    <property type="entry name" value="Sialidase_fam"/>
</dbReference>
<dbReference type="PANTHER" id="PTHR10628">
    <property type="entry name" value="SIALIDASE"/>
    <property type="match status" value="1"/>
</dbReference>
<evidence type="ECO:0000256" key="4">
    <source>
        <dbReference type="SAM" id="Phobius"/>
    </source>
</evidence>
<keyword evidence="6" id="KW-0378">Hydrolase</keyword>
<dbReference type="PANTHER" id="PTHR10628:SF30">
    <property type="entry name" value="EXO-ALPHA-SIALIDASE"/>
    <property type="match status" value="1"/>
</dbReference>
<dbReference type="AlphaFoldDB" id="A0A7U4E3V1"/>
<comment type="similarity">
    <text evidence="2">Belongs to the glycosyl hydrolase 33 family.</text>
</comment>
<dbReference type="GO" id="GO:0016020">
    <property type="term" value="C:membrane"/>
    <property type="evidence" value="ECO:0007669"/>
    <property type="project" value="TreeGrafter"/>
</dbReference>
<dbReference type="GO" id="GO:0006689">
    <property type="term" value="P:ganglioside catabolic process"/>
    <property type="evidence" value="ECO:0007669"/>
    <property type="project" value="TreeGrafter"/>
</dbReference>
<keyword evidence="4" id="KW-0472">Membrane</keyword>